<feature type="region of interest" description="Disordered" evidence="1">
    <location>
        <begin position="94"/>
        <end position="132"/>
    </location>
</feature>
<name>A0A645J8R9_9ZZZZ</name>
<gene>
    <name evidence="2" type="ORF">SDC9_207808</name>
</gene>
<feature type="compositionally biased region" description="Basic and acidic residues" evidence="1">
    <location>
        <begin position="106"/>
        <end position="115"/>
    </location>
</feature>
<accession>A0A645J8R9</accession>
<organism evidence="2">
    <name type="scientific">bioreactor metagenome</name>
    <dbReference type="NCBI Taxonomy" id="1076179"/>
    <lineage>
        <taxon>unclassified sequences</taxon>
        <taxon>metagenomes</taxon>
        <taxon>ecological metagenomes</taxon>
    </lineage>
</organism>
<dbReference type="EMBL" id="VSSQ01134876">
    <property type="protein sequence ID" value="MPN60085.1"/>
    <property type="molecule type" value="Genomic_DNA"/>
</dbReference>
<sequence length="132" mass="15005">MDDDVLQTHLVDRRHLQMPVRSRYDPVATPRGQHWLAGLQLDDTLPVRSIRGSELIPGAIVEDRAVLVDLDKRRPAMLECRTQHGGQMRAIRIDAARHERRLRPQRQTDRVDRGVQRPGGARLGDLADLAGR</sequence>
<evidence type="ECO:0000313" key="2">
    <source>
        <dbReference type="EMBL" id="MPN60085.1"/>
    </source>
</evidence>
<dbReference type="AlphaFoldDB" id="A0A645J8R9"/>
<protein>
    <submittedName>
        <fullName evidence="2">Uncharacterized protein</fullName>
    </submittedName>
</protein>
<comment type="caution">
    <text evidence="2">The sequence shown here is derived from an EMBL/GenBank/DDBJ whole genome shotgun (WGS) entry which is preliminary data.</text>
</comment>
<evidence type="ECO:0000256" key="1">
    <source>
        <dbReference type="SAM" id="MobiDB-lite"/>
    </source>
</evidence>
<reference evidence="2" key="1">
    <citation type="submission" date="2019-08" db="EMBL/GenBank/DDBJ databases">
        <authorList>
            <person name="Kucharzyk K."/>
            <person name="Murdoch R.W."/>
            <person name="Higgins S."/>
            <person name="Loffler F."/>
        </authorList>
    </citation>
    <scope>NUCLEOTIDE SEQUENCE</scope>
</reference>
<proteinExistence type="predicted"/>